<keyword evidence="1" id="KW-0472">Membrane</keyword>
<feature type="transmembrane region" description="Helical" evidence="1">
    <location>
        <begin position="59"/>
        <end position="80"/>
    </location>
</feature>
<reference evidence="2 3" key="1">
    <citation type="submission" date="2024-01" db="EMBL/GenBank/DDBJ databases">
        <title>The genomes of 5 underutilized Papilionoideae crops provide insights into root nodulation and disease resistance.</title>
        <authorList>
            <person name="Yuan L."/>
        </authorList>
    </citation>
    <scope>NUCLEOTIDE SEQUENCE [LARGE SCALE GENOMIC DNA]</scope>
    <source>
        <strain evidence="2">LY-2023</strain>
        <tissue evidence="2">Leaf</tissue>
    </source>
</reference>
<dbReference type="EMBL" id="JAYKXN010000001">
    <property type="protein sequence ID" value="KAK7319659.1"/>
    <property type="molecule type" value="Genomic_DNA"/>
</dbReference>
<evidence type="ECO:0000256" key="1">
    <source>
        <dbReference type="SAM" id="Phobius"/>
    </source>
</evidence>
<proteinExistence type="predicted"/>
<gene>
    <name evidence="2" type="ORF">RJT34_04382</name>
</gene>
<keyword evidence="1" id="KW-1133">Transmembrane helix</keyword>
<organism evidence="2 3">
    <name type="scientific">Clitoria ternatea</name>
    <name type="common">Butterfly pea</name>
    <dbReference type="NCBI Taxonomy" id="43366"/>
    <lineage>
        <taxon>Eukaryota</taxon>
        <taxon>Viridiplantae</taxon>
        <taxon>Streptophyta</taxon>
        <taxon>Embryophyta</taxon>
        <taxon>Tracheophyta</taxon>
        <taxon>Spermatophyta</taxon>
        <taxon>Magnoliopsida</taxon>
        <taxon>eudicotyledons</taxon>
        <taxon>Gunneridae</taxon>
        <taxon>Pentapetalae</taxon>
        <taxon>rosids</taxon>
        <taxon>fabids</taxon>
        <taxon>Fabales</taxon>
        <taxon>Fabaceae</taxon>
        <taxon>Papilionoideae</taxon>
        <taxon>50 kb inversion clade</taxon>
        <taxon>NPAAA clade</taxon>
        <taxon>indigoferoid/millettioid clade</taxon>
        <taxon>Phaseoleae</taxon>
        <taxon>Clitoria</taxon>
    </lineage>
</organism>
<comment type="caution">
    <text evidence="2">The sequence shown here is derived from an EMBL/GenBank/DDBJ whole genome shotgun (WGS) entry which is preliminary data.</text>
</comment>
<dbReference type="Proteomes" id="UP001359559">
    <property type="component" value="Unassembled WGS sequence"/>
</dbReference>
<sequence>MRVLHDLQLLVLNGFKKQARVCYLPDKINHTGPWIQNCTQFHKNTKNFKFTQKINLNSIQFSTFIFSFFFFFFFFVFLSFTSQAQNPYFSLSPFNFPFRKSPRVLPKMPNTSPSS</sequence>
<evidence type="ECO:0000313" key="3">
    <source>
        <dbReference type="Proteomes" id="UP001359559"/>
    </source>
</evidence>
<evidence type="ECO:0000313" key="2">
    <source>
        <dbReference type="EMBL" id="KAK7319659.1"/>
    </source>
</evidence>
<keyword evidence="3" id="KW-1185">Reference proteome</keyword>
<protein>
    <submittedName>
        <fullName evidence="2">Uncharacterized protein</fullName>
    </submittedName>
</protein>
<keyword evidence="1" id="KW-0812">Transmembrane</keyword>
<accession>A0AAN9KPL8</accession>
<name>A0AAN9KPL8_CLITE</name>
<dbReference type="AlphaFoldDB" id="A0AAN9KPL8"/>